<dbReference type="EMBL" id="LBPP01000020">
    <property type="protein sequence ID" value="KKP60070.1"/>
    <property type="molecule type" value="Genomic_DNA"/>
</dbReference>
<keyword evidence="1" id="KW-0460">Magnesium</keyword>
<name>A0A0G0D9Q3_9BACT</name>
<dbReference type="InterPro" id="IPR044153">
    <property type="entry name" value="PIN_Pae0151-like"/>
</dbReference>
<dbReference type="CDD" id="cd09873">
    <property type="entry name" value="PIN_Pae0151-like"/>
    <property type="match status" value="1"/>
</dbReference>
<evidence type="ECO:0000259" key="2">
    <source>
        <dbReference type="Pfam" id="PF01850"/>
    </source>
</evidence>
<dbReference type="InterPro" id="IPR002716">
    <property type="entry name" value="PIN_dom"/>
</dbReference>
<dbReference type="Pfam" id="PF01850">
    <property type="entry name" value="PIN"/>
    <property type="match status" value="1"/>
</dbReference>
<dbReference type="Gene3D" id="3.40.50.1010">
    <property type="entry name" value="5'-nuclease"/>
    <property type="match status" value="1"/>
</dbReference>
<sequence length="127" mass="14748">MAVDIKNIFVIDASFVLAFLLDEGNIEVESIFEKQALGEIHFVAPSILKYEVGNCLRTKLLRKKIKKEKAQKLYQLFLTIKIEEENPDFYYVLNLALEKNLTFYDASYLYLAKINKINLLSLDHSLK</sequence>
<organism evidence="3 4">
    <name type="scientific">Candidatus Roizmanbacteria bacterium GW2011_GWA2_34_18</name>
    <dbReference type="NCBI Taxonomy" id="1618477"/>
    <lineage>
        <taxon>Bacteria</taxon>
        <taxon>Candidatus Roizmaniibacteriota</taxon>
    </lineage>
</organism>
<dbReference type="STRING" id="1618477.UR54_C0020G0013"/>
<evidence type="ECO:0000313" key="3">
    <source>
        <dbReference type="EMBL" id="KKP60070.1"/>
    </source>
</evidence>
<dbReference type="SUPFAM" id="SSF88723">
    <property type="entry name" value="PIN domain-like"/>
    <property type="match status" value="1"/>
</dbReference>
<evidence type="ECO:0000256" key="1">
    <source>
        <dbReference type="ARBA" id="ARBA00022842"/>
    </source>
</evidence>
<reference evidence="3 4" key="1">
    <citation type="journal article" date="2015" name="Nature">
        <title>rRNA introns, odd ribosomes, and small enigmatic genomes across a large radiation of phyla.</title>
        <authorList>
            <person name="Brown C.T."/>
            <person name="Hug L.A."/>
            <person name="Thomas B.C."/>
            <person name="Sharon I."/>
            <person name="Castelle C.J."/>
            <person name="Singh A."/>
            <person name="Wilkins M.J."/>
            <person name="Williams K.H."/>
            <person name="Banfield J.F."/>
        </authorList>
    </citation>
    <scope>NUCLEOTIDE SEQUENCE [LARGE SCALE GENOMIC DNA]</scope>
</reference>
<protein>
    <recommendedName>
        <fullName evidence="2">PIN domain-containing protein</fullName>
    </recommendedName>
</protein>
<gene>
    <name evidence="3" type="ORF">UR54_C0020G0013</name>
</gene>
<proteinExistence type="predicted"/>
<dbReference type="Proteomes" id="UP000034688">
    <property type="component" value="Unassembled WGS sequence"/>
</dbReference>
<comment type="caution">
    <text evidence="3">The sequence shown here is derived from an EMBL/GenBank/DDBJ whole genome shotgun (WGS) entry which is preliminary data.</text>
</comment>
<dbReference type="InterPro" id="IPR029060">
    <property type="entry name" value="PIN-like_dom_sf"/>
</dbReference>
<dbReference type="InterPro" id="IPR051619">
    <property type="entry name" value="TypeII_TA_RNase_PINc/VapC"/>
</dbReference>
<accession>A0A0G0D9Q3</accession>
<dbReference type="AlphaFoldDB" id="A0A0G0D9Q3"/>
<dbReference type="PANTHER" id="PTHR35901:SF1">
    <property type="entry name" value="EXONUCLEASE VAPC9"/>
    <property type="match status" value="1"/>
</dbReference>
<feature type="domain" description="PIN" evidence="2">
    <location>
        <begin position="10"/>
        <end position="126"/>
    </location>
</feature>
<dbReference type="PANTHER" id="PTHR35901">
    <property type="entry name" value="RIBONUCLEASE VAPC3"/>
    <property type="match status" value="1"/>
</dbReference>
<evidence type="ECO:0000313" key="4">
    <source>
        <dbReference type="Proteomes" id="UP000034688"/>
    </source>
</evidence>